<feature type="compositionally biased region" description="Basic and acidic residues" evidence="1">
    <location>
        <begin position="139"/>
        <end position="150"/>
    </location>
</feature>
<reference evidence="2 3" key="1">
    <citation type="journal article" date="2018" name="Nat. Ecol. Evol.">
        <title>Genomic signatures of mitonuclear coevolution across populations of Tigriopus californicus.</title>
        <authorList>
            <person name="Barreto F.S."/>
            <person name="Watson E.T."/>
            <person name="Lima T.G."/>
            <person name="Willett C.S."/>
            <person name="Edmands S."/>
            <person name="Li W."/>
            <person name="Burton R.S."/>
        </authorList>
    </citation>
    <scope>NUCLEOTIDE SEQUENCE [LARGE SCALE GENOMIC DNA]</scope>
    <source>
        <strain evidence="2 3">San Diego</strain>
    </source>
</reference>
<dbReference type="EMBL" id="VCGU01000001">
    <property type="protein sequence ID" value="TRY81084.1"/>
    <property type="molecule type" value="Genomic_DNA"/>
</dbReference>
<protein>
    <submittedName>
        <fullName evidence="2">Uncharacterized protein</fullName>
    </submittedName>
</protein>
<evidence type="ECO:0000313" key="3">
    <source>
        <dbReference type="Proteomes" id="UP000318571"/>
    </source>
</evidence>
<evidence type="ECO:0000313" key="2">
    <source>
        <dbReference type="EMBL" id="TRY81084.1"/>
    </source>
</evidence>
<gene>
    <name evidence="2" type="ORF">TCAL_14475</name>
</gene>
<name>A0A553PTU1_TIGCA</name>
<dbReference type="AlphaFoldDB" id="A0A553PTU1"/>
<feature type="compositionally biased region" description="Basic residues" evidence="1">
    <location>
        <begin position="170"/>
        <end position="179"/>
    </location>
</feature>
<proteinExistence type="predicted"/>
<evidence type="ECO:0000256" key="1">
    <source>
        <dbReference type="SAM" id="MobiDB-lite"/>
    </source>
</evidence>
<organism evidence="2 3">
    <name type="scientific">Tigriopus californicus</name>
    <name type="common">Marine copepod</name>
    <dbReference type="NCBI Taxonomy" id="6832"/>
    <lineage>
        <taxon>Eukaryota</taxon>
        <taxon>Metazoa</taxon>
        <taxon>Ecdysozoa</taxon>
        <taxon>Arthropoda</taxon>
        <taxon>Crustacea</taxon>
        <taxon>Multicrustacea</taxon>
        <taxon>Hexanauplia</taxon>
        <taxon>Copepoda</taxon>
        <taxon>Harpacticoida</taxon>
        <taxon>Harpacticidae</taxon>
        <taxon>Tigriopus</taxon>
    </lineage>
</organism>
<keyword evidence="3" id="KW-1185">Reference proteome</keyword>
<sequence>MKSLLKKVNLKEEAFREALFFWRLTPRADGFSPAHGFFERHVRSRWPDAREHAPPICPEFVSARQQSRDAAAMAAGGSELVSLSPGDQVLFQSPIDKNWSRGGRVVERLPHGRSPIPDVSDTLTTSIEPFQKGLSFDDPAEKPRTPKEAVSRSSSTAGSYPTFPPDSRPSRPRPRRSTRLRSTTNKRVVAFSKTPTIIP</sequence>
<feature type="region of interest" description="Disordered" evidence="1">
    <location>
        <begin position="102"/>
        <end position="199"/>
    </location>
</feature>
<dbReference type="Proteomes" id="UP000318571">
    <property type="component" value="Chromosome 12"/>
</dbReference>
<accession>A0A553PTU1</accession>
<comment type="caution">
    <text evidence="2">The sequence shown here is derived from an EMBL/GenBank/DDBJ whole genome shotgun (WGS) entry which is preliminary data.</text>
</comment>